<reference evidence="13 14" key="1">
    <citation type="journal article" date="2024" name="Science">
        <title>Giant polyketide synthase enzymes in the biosynthesis of giant marine polyether toxins.</title>
        <authorList>
            <person name="Fallon T.R."/>
            <person name="Shende V.V."/>
            <person name="Wierzbicki I.H."/>
            <person name="Pendleton A.L."/>
            <person name="Watervoot N.F."/>
            <person name="Auber R.P."/>
            <person name="Gonzalez D.J."/>
            <person name="Wisecaver J.H."/>
            <person name="Moore B.S."/>
        </authorList>
    </citation>
    <scope>NUCLEOTIDE SEQUENCE [LARGE SCALE GENOMIC DNA]</scope>
    <source>
        <strain evidence="13 14">12B1</strain>
    </source>
</reference>
<feature type="binding site" evidence="9">
    <location>
        <position position="607"/>
    </location>
    <ligand>
        <name>ATP</name>
        <dbReference type="ChEBI" id="CHEBI:30616"/>
    </ligand>
</feature>
<dbReference type="PANTHER" id="PTHR44899">
    <property type="entry name" value="CAMK FAMILY PROTEIN KINASE"/>
    <property type="match status" value="1"/>
</dbReference>
<evidence type="ECO:0000256" key="7">
    <source>
        <dbReference type="ARBA" id="ARBA00047899"/>
    </source>
</evidence>
<evidence type="ECO:0000259" key="12">
    <source>
        <dbReference type="PROSITE" id="PS50011"/>
    </source>
</evidence>
<dbReference type="PROSITE" id="PS00107">
    <property type="entry name" value="PROTEIN_KINASE_ATP"/>
    <property type="match status" value="1"/>
</dbReference>
<evidence type="ECO:0000256" key="3">
    <source>
        <dbReference type="ARBA" id="ARBA00022679"/>
    </source>
</evidence>
<keyword evidence="2" id="KW-0723">Serine/threonine-protein kinase</keyword>
<dbReference type="Pfam" id="PF00069">
    <property type="entry name" value="Pkinase"/>
    <property type="match status" value="1"/>
</dbReference>
<feature type="transmembrane region" description="Helical" evidence="11">
    <location>
        <begin position="419"/>
        <end position="436"/>
    </location>
</feature>
<dbReference type="Proteomes" id="UP001515480">
    <property type="component" value="Unassembled WGS sequence"/>
</dbReference>
<dbReference type="PROSITE" id="PS00108">
    <property type="entry name" value="PROTEIN_KINASE_ST"/>
    <property type="match status" value="2"/>
</dbReference>
<dbReference type="InterPro" id="IPR051131">
    <property type="entry name" value="NEK_Ser/Thr_kinase_NIMA"/>
</dbReference>
<evidence type="ECO:0000256" key="1">
    <source>
        <dbReference type="ARBA" id="ARBA00012513"/>
    </source>
</evidence>
<evidence type="ECO:0000256" key="8">
    <source>
        <dbReference type="ARBA" id="ARBA00048679"/>
    </source>
</evidence>
<dbReference type="Gene3D" id="3.30.200.20">
    <property type="entry name" value="Phosphorylase Kinase, domain 1"/>
    <property type="match status" value="1"/>
</dbReference>
<evidence type="ECO:0000256" key="4">
    <source>
        <dbReference type="ARBA" id="ARBA00022741"/>
    </source>
</evidence>
<gene>
    <name evidence="13" type="ORF">AB1Y20_020987</name>
</gene>
<accession>A0AB34JK61</accession>
<feature type="region of interest" description="Disordered" evidence="10">
    <location>
        <begin position="503"/>
        <end position="537"/>
    </location>
</feature>
<organism evidence="13 14">
    <name type="scientific">Prymnesium parvum</name>
    <name type="common">Toxic golden alga</name>
    <dbReference type="NCBI Taxonomy" id="97485"/>
    <lineage>
        <taxon>Eukaryota</taxon>
        <taxon>Haptista</taxon>
        <taxon>Haptophyta</taxon>
        <taxon>Prymnesiophyceae</taxon>
        <taxon>Prymnesiales</taxon>
        <taxon>Prymnesiaceae</taxon>
        <taxon>Prymnesium</taxon>
    </lineage>
</organism>
<feature type="domain" description="Protein kinase" evidence="12">
    <location>
        <begin position="233"/>
        <end position="497"/>
    </location>
</feature>
<dbReference type="Gene3D" id="1.10.510.10">
    <property type="entry name" value="Transferase(Phosphotransferase) domain 1"/>
    <property type="match status" value="2"/>
</dbReference>
<evidence type="ECO:0000256" key="5">
    <source>
        <dbReference type="ARBA" id="ARBA00022777"/>
    </source>
</evidence>
<keyword evidence="11" id="KW-0812">Transmembrane</keyword>
<feature type="transmembrane region" description="Helical" evidence="11">
    <location>
        <begin position="126"/>
        <end position="148"/>
    </location>
</feature>
<dbReference type="EC" id="2.7.11.1" evidence="1"/>
<dbReference type="PANTHER" id="PTHR44899:SF3">
    <property type="entry name" value="SERINE_THREONINE-PROTEIN KINASE NEK1"/>
    <property type="match status" value="1"/>
</dbReference>
<evidence type="ECO:0000256" key="11">
    <source>
        <dbReference type="SAM" id="Phobius"/>
    </source>
</evidence>
<feature type="region of interest" description="Disordered" evidence="10">
    <location>
        <begin position="166"/>
        <end position="188"/>
    </location>
</feature>
<feature type="region of interest" description="Disordered" evidence="10">
    <location>
        <begin position="87"/>
        <end position="107"/>
    </location>
</feature>
<sequence>MAAIACAKPLADEHQLLARTTSIVEGHFRSSSTFSARAARYGELSLVVLVLASICLTALAVGEMIEMGPRMSPTYFPAMDDDDEDLALNGTANASGANTTSGRPCPPGQHRINPLECALNSDTWDALVVFVCVGTVLSGFLVFLLLFCRRRRRRYHSSLLPSVRSAGRKSDQELQSMQGQCASPGPRRSTGNAFGMGLLQRRRWPGLPSDIGWRIMWQDSTSGKQRPTDYSKYKRVRLLGRGVHGAAWLLEHRGTGDKAVSKDVSLSLLSPEDLSAVENEVRILASLDHPNIVAYLASFSLKKEELLCVVMEYAEGGTLAQVINDHARRKEELAPLHIVQWMAQLGSALEHCHARRILHRDLKAQNVFLSLDQQVKLGDFGVSRAMSHQTRLAHTVVGTPYYMSPEVMKSSPYSEPSDLWAVGVLLYQLIALHLPFEADNLAALVLRVTGSGADVRPLRASLQPEELWRLATREGLLNPNPDARLKLPQLLGALEALSSRLSEAKKEPVAETYAPPSDATAGQTPPPPQEAQADGATHVVRRSRQFSAANVSLSQQRLLAELGHLIDERQLEMGEIIGRGGFSKVFRARMLTTRDDGTERSDEVAVKRIDDIPRDVKTLNTFCKEVRVIQTAGKHPNLLALIGVCVGTHGELMMVTEYLPKGSVYVWLRCGCGGRPPALQIALRMLEDVARGMHHLHSRSPRVIHRDLKSPNLLLAADFTVRIADFGLSRELLDTFAHTRVGTLQWVAPEVLRSEKYSTQADVWSFGVVMWELLTAKIPFDGMDRGEMARRVALDGMRLPPPEGAPIALLRLMASTWQKASKRPSFGVVLQKLQEASAQLVHPC</sequence>
<comment type="caution">
    <text evidence="13">The sequence shown here is derived from an EMBL/GenBank/DDBJ whole genome shotgun (WGS) entry which is preliminary data.</text>
</comment>
<dbReference type="PRINTS" id="PR00109">
    <property type="entry name" value="TYRKINASE"/>
</dbReference>
<evidence type="ECO:0000256" key="10">
    <source>
        <dbReference type="SAM" id="MobiDB-lite"/>
    </source>
</evidence>
<dbReference type="EMBL" id="JBGBPQ010000007">
    <property type="protein sequence ID" value="KAL1521320.1"/>
    <property type="molecule type" value="Genomic_DNA"/>
</dbReference>
<proteinExistence type="predicted"/>
<evidence type="ECO:0000256" key="6">
    <source>
        <dbReference type="ARBA" id="ARBA00022840"/>
    </source>
</evidence>
<dbReference type="InterPro" id="IPR001245">
    <property type="entry name" value="Ser-Thr/Tyr_kinase_cat_dom"/>
</dbReference>
<feature type="domain" description="Protein kinase" evidence="12">
    <location>
        <begin position="571"/>
        <end position="844"/>
    </location>
</feature>
<feature type="transmembrane region" description="Helical" evidence="11">
    <location>
        <begin position="44"/>
        <end position="65"/>
    </location>
</feature>
<dbReference type="Pfam" id="PF07714">
    <property type="entry name" value="PK_Tyr_Ser-Thr"/>
    <property type="match status" value="1"/>
</dbReference>
<dbReference type="AlphaFoldDB" id="A0AB34JK61"/>
<evidence type="ECO:0000256" key="2">
    <source>
        <dbReference type="ARBA" id="ARBA00022527"/>
    </source>
</evidence>
<keyword evidence="11" id="KW-0472">Membrane</keyword>
<keyword evidence="6 9" id="KW-0067">ATP-binding</keyword>
<dbReference type="SMART" id="SM00220">
    <property type="entry name" value="S_TKc"/>
    <property type="match status" value="2"/>
</dbReference>
<keyword evidence="14" id="KW-1185">Reference proteome</keyword>
<dbReference type="InterPro" id="IPR011009">
    <property type="entry name" value="Kinase-like_dom_sf"/>
</dbReference>
<feature type="compositionally biased region" description="Polar residues" evidence="10">
    <location>
        <begin position="90"/>
        <end position="102"/>
    </location>
</feature>
<dbReference type="InterPro" id="IPR008271">
    <property type="entry name" value="Ser/Thr_kinase_AS"/>
</dbReference>
<evidence type="ECO:0000313" key="14">
    <source>
        <dbReference type="Proteomes" id="UP001515480"/>
    </source>
</evidence>
<protein>
    <recommendedName>
        <fullName evidence="1">non-specific serine/threonine protein kinase</fullName>
        <ecNumber evidence="1">2.7.11.1</ecNumber>
    </recommendedName>
</protein>
<dbReference type="PROSITE" id="PS50011">
    <property type="entry name" value="PROTEIN_KINASE_DOM"/>
    <property type="match status" value="2"/>
</dbReference>
<dbReference type="InterPro" id="IPR000719">
    <property type="entry name" value="Prot_kinase_dom"/>
</dbReference>
<keyword evidence="3" id="KW-0808">Transferase</keyword>
<keyword evidence="4 9" id="KW-0547">Nucleotide-binding</keyword>
<evidence type="ECO:0000256" key="9">
    <source>
        <dbReference type="PROSITE-ProRule" id="PRU10141"/>
    </source>
</evidence>
<dbReference type="GO" id="GO:0005524">
    <property type="term" value="F:ATP binding"/>
    <property type="evidence" value="ECO:0007669"/>
    <property type="project" value="UniProtKB-UniRule"/>
</dbReference>
<name>A0AB34JK61_PRYPA</name>
<dbReference type="InterPro" id="IPR017441">
    <property type="entry name" value="Protein_kinase_ATP_BS"/>
</dbReference>
<dbReference type="SUPFAM" id="SSF56112">
    <property type="entry name" value="Protein kinase-like (PK-like)"/>
    <property type="match status" value="2"/>
</dbReference>
<dbReference type="GO" id="GO:0004674">
    <property type="term" value="F:protein serine/threonine kinase activity"/>
    <property type="evidence" value="ECO:0007669"/>
    <property type="project" value="UniProtKB-KW"/>
</dbReference>
<keyword evidence="5" id="KW-0418">Kinase</keyword>
<keyword evidence="11" id="KW-1133">Transmembrane helix</keyword>
<comment type="catalytic activity">
    <reaction evidence="7">
        <text>L-threonyl-[protein] + ATP = O-phospho-L-threonyl-[protein] + ADP + H(+)</text>
        <dbReference type="Rhea" id="RHEA:46608"/>
        <dbReference type="Rhea" id="RHEA-COMP:11060"/>
        <dbReference type="Rhea" id="RHEA-COMP:11605"/>
        <dbReference type="ChEBI" id="CHEBI:15378"/>
        <dbReference type="ChEBI" id="CHEBI:30013"/>
        <dbReference type="ChEBI" id="CHEBI:30616"/>
        <dbReference type="ChEBI" id="CHEBI:61977"/>
        <dbReference type="ChEBI" id="CHEBI:456216"/>
        <dbReference type="EC" id="2.7.11.1"/>
    </reaction>
</comment>
<evidence type="ECO:0000313" key="13">
    <source>
        <dbReference type="EMBL" id="KAL1521320.1"/>
    </source>
</evidence>
<dbReference type="CDD" id="cd13999">
    <property type="entry name" value="STKc_MAP3K-like"/>
    <property type="match status" value="1"/>
</dbReference>
<comment type="catalytic activity">
    <reaction evidence="8">
        <text>L-seryl-[protein] + ATP = O-phospho-L-seryl-[protein] + ADP + H(+)</text>
        <dbReference type="Rhea" id="RHEA:17989"/>
        <dbReference type="Rhea" id="RHEA-COMP:9863"/>
        <dbReference type="Rhea" id="RHEA-COMP:11604"/>
        <dbReference type="ChEBI" id="CHEBI:15378"/>
        <dbReference type="ChEBI" id="CHEBI:29999"/>
        <dbReference type="ChEBI" id="CHEBI:30616"/>
        <dbReference type="ChEBI" id="CHEBI:83421"/>
        <dbReference type="ChEBI" id="CHEBI:456216"/>
        <dbReference type="EC" id="2.7.11.1"/>
    </reaction>
</comment>